<dbReference type="InterPro" id="IPR050950">
    <property type="entry name" value="HTH-type_LysR_regulators"/>
</dbReference>
<evidence type="ECO:0000256" key="4">
    <source>
        <dbReference type="ARBA" id="ARBA00023163"/>
    </source>
</evidence>
<evidence type="ECO:0000256" key="2">
    <source>
        <dbReference type="ARBA" id="ARBA00023015"/>
    </source>
</evidence>
<gene>
    <name evidence="6" type="ORF">HYQ43_01665</name>
</gene>
<dbReference type="SUPFAM" id="SSF46785">
    <property type="entry name" value="Winged helix' DNA-binding domain"/>
    <property type="match status" value="1"/>
</dbReference>
<proteinExistence type="inferred from homology"/>
<keyword evidence="2" id="KW-0805">Transcription regulation</keyword>
<keyword evidence="4" id="KW-0804">Transcription</keyword>
<dbReference type="PANTHER" id="PTHR30419:SF8">
    <property type="entry name" value="NITROGEN ASSIMILATION TRANSCRIPTIONAL ACTIVATOR-RELATED"/>
    <property type="match status" value="1"/>
</dbReference>
<dbReference type="Pfam" id="PF00126">
    <property type="entry name" value="HTH_1"/>
    <property type="match status" value="1"/>
</dbReference>
<comment type="similarity">
    <text evidence="1">Belongs to the LysR transcriptional regulatory family.</text>
</comment>
<dbReference type="Gene3D" id="1.10.10.10">
    <property type="entry name" value="Winged helix-like DNA-binding domain superfamily/Winged helix DNA-binding domain"/>
    <property type="match status" value="1"/>
</dbReference>
<evidence type="ECO:0000313" key="6">
    <source>
        <dbReference type="EMBL" id="QLH13040.1"/>
    </source>
</evidence>
<dbReference type="InterPro" id="IPR036388">
    <property type="entry name" value="WH-like_DNA-bd_sf"/>
</dbReference>
<dbReference type="Gene3D" id="3.40.190.10">
    <property type="entry name" value="Periplasmic binding protein-like II"/>
    <property type="match status" value="2"/>
</dbReference>
<keyword evidence="3" id="KW-0238">DNA-binding</keyword>
<dbReference type="Proteomes" id="UP000509322">
    <property type="component" value="Chromosome 1"/>
</dbReference>
<dbReference type="PROSITE" id="PS50931">
    <property type="entry name" value="HTH_LYSR"/>
    <property type="match status" value="1"/>
</dbReference>
<accession>A0A7H9BP27</accession>
<name>A0A7H9BP27_PARPN</name>
<dbReference type="GO" id="GO:0003700">
    <property type="term" value="F:DNA-binding transcription factor activity"/>
    <property type="evidence" value="ECO:0007669"/>
    <property type="project" value="InterPro"/>
</dbReference>
<feature type="domain" description="HTH lysR-type" evidence="5">
    <location>
        <begin position="8"/>
        <end position="65"/>
    </location>
</feature>
<dbReference type="EMBL" id="CP058689">
    <property type="protein sequence ID" value="QLH13040.1"/>
    <property type="molecule type" value="Genomic_DNA"/>
</dbReference>
<dbReference type="Pfam" id="PF03466">
    <property type="entry name" value="LysR_substrate"/>
    <property type="match status" value="1"/>
</dbReference>
<dbReference type="AlphaFoldDB" id="A0A7H9BP27"/>
<sequence>MPKTGLKIDPRKLIYFASIIEHGSFKRAAKALGLSQPALSLSMDRLEADLDIRLLARSPSGILPTALGDMLYCHARLIRSELVLAERELLDAIGGAANEIRLGSLPSLAGSIVPTALSKWREAHSEVGLHVSEAAQIDLLTGMLRREYDFVIGYTECYDIEDGLRQRVLFRDSLCVIARPGHPLAEMPQLSWEEIVRFPWISPTSRRPHSVLQAALQIAQVPPPVQSTFCGSVSLQKSLISSSDHLAMLPAHAVRAELQEGRLIALPIQDPTLHRNIAVFFREGYVPEEAGRALIDCVASVGLAACRQGANGPPSSEP</sequence>
<dbReference type="InterPro" id="IPR000847">
    <property type="entry name" value="LysR_HTH_N"/>
</dbReference>
<protein>
    <submittedName>
        <fullName evidence="6">LysR family transcriptional regulator</fullName>
    </submittedName>
</protein>
<reference evidence="6 7" key="1">
    <citation type="submission" date="2020-07" db="EMBL/GenBank/DDBJ databases">
        <title>The complete genome of Paracoccus pantotrophus ACCC 10489.</title>
        <authorList>
            <person name="Si Y."/>
        </authorList>
    </citation>
    <scope>NUCLEOTIDE SEQUENCE [LARGE SCALE GENOMIC DNA]</scope>
    <source>
        <strain evidence="6 7">ACCC10489</strain>
    </source>
</reference>
<dbReference type="GO" id="GO:0005829">
    <property type="term" value="C:cytosol"/>
    <property type="evidence" value="ECO:0007669"/>
    <property type="project" value="TreeGrafter"/>
</dbReference>
<evidence type="ECO:0000313" key="7">
    <source>
        <dbReference type="Proteomes" id="UP000509322"/>
    </source>
</evidence>
<dbReference type="InterPro" id="IPR036390">
    <property type="entry name" value="WH_DNA-bd_sf"/>
</dbReference>
<evidence type="ECO:0000256" key="1">
    <source>
        <dbReference type="ARBA" id="ARBA00009437"/>
    </source>
</evidence>
<evidence type="ECO:0000259" key="5">
    <source>
        <dbReference type="PROSITE" id="PS50931"/>
    </source>
</evidence>
<dbReference type="PRINTS" id="PR00039">
    <property type="entry name" value="HTHLYSR"/>
</dbReference>
<dbReference type="SUPFAM" id="SSF53850">
    <property type="entry name" value="Periplasmic binding protein-like II"/>
    <property type="match status" value="1"/>
</dbReference>
<dbReference type="GO" id="GO:0003677">
    <property type="term" value="F:DNA binding"/>
    <property type="evidence" value="ECO:0007669"/>
    <property type="project" value="UniProtKB-KW"/>
</dbReference>
<dbReference type="PANTHER" id="PTHR30419">
    <property type="entry name" value="HTH-TYPE TRANSCRIPTIONAL REGULATOR YBHD"/>
    <property type="match status" value="1"/>
</dbReference>
<organism evidence="6 7">
    <name type="scientific">Paracoccus pantotrophus</name>
    <name type="common">Thiosphaera pantotropha</name>
    <dbReference type="NCBI Taxonomy" id="82367"/>
    <lineage>
        <taxon>Bacteria</taxon>
        <taxon>Pseudomonadati</taxon>
        <taxon>Pseudomonadota</taxon>
        <taxon>Alphaproteobacteria</taxon>
        <taxon>Rhodobacterales</taxon>
        <taxon>Paracoccaceae</taxon>
        <taxon>Paracoccus</taxon>
    </lineage>
</organism>
<dbReference type="InterPro" id="IPR005119">
    <property type="entry name" value="LysR_subst-bd"/>
</dbReference>
<evidence type="ECO:0000256" key="3">
    <source>
        <dbReference type="ARBA" id="ARBA00023125"/>
    </source>
</evidence>
<dbReference type="RefSeq" id="WP_179921397.1">
    <property type="nucleotide sequence ID" value="NZ_CP058689.1"/>
</dbReference>